<evidence type="ECO:0000256" key="1">
    <source>
        <dbReference type="SAM" id="Coils"/>
    </source>
</evidence>
<dbReference type="Proteomes" id="UP001630127">
    <property type="component" value="Unassembled WGS sequence"/>
</dbReference>
<feature type="region of interest" description="Disordered" evidence="2">
    <location>
        <begin position="60"/>
        <end position="82"/>
    </location>
</feature>
<sequence>MSSSHVLDDMDESSHLIKMIMAKLYAGNGNSNKCDPYSYDCIKECFVYFQFPIEKSQMASNASNSDAPANESNKGKDPQPISSGGLGIIRGAGALLLQLLLPLSELRKKPLLAKSTDFLKPRPVKQLWNKKKVILSELQGKLQKESVELVKLETLHYDKIDQVKQECRQLADNLQSKQTKINGVGAELNSTQVDLVQSPS</sequence>
<protein>
    <submittedName>
        <fullName evidence="3">Uncharacterized protein</fullName>
    </submittedName>
</protein>
<feature type="coiled-coil region" evidence="1">
    <location>
        <begin position="135"/>
        <end position="180"/>
    </location>
</feature>
<feature type="compositionally biased region" description="Low complexity" evidence="2">
    <location>
        <begin position="60"/>
        <end position="72"/>
    </location>
</feature>
<dbReference type="AlphaFoldDB" id="A0ABD2ZWA8"/>
<evidence type="ECO:0000256" key="2">
    <source>
        <dbReference type="SAM" id="MobiDB-lite"/>
    </source>
</evidence>
<gene>
    <name evidence="3" type="ORF">ACH5RR_015329</name>
</gene>
<keyword evidence="4" id="KW-1185">Reference proteome</keyword>
<reference evidence="3 4" key="1">
    <citation type="submission" date="2024-11" db="EMBL/GenBank/DDBJ databases">
        <title>A near-complete genome assembly of Cinchona calisaya.</title>
        <authorList>
            <person name="Lian D.C."/>
            <person name="Zhao X.W."/>
            <person name="Wei L."/>
        </authorList>
    </citation>
    <scope>NUCLEOTIDE SEQUENCE [LARGE SCALE GENOMIC DNA]</scope>
    <source>
        <tissue evidence="3">Nenye</tissue>
    </source>
</reference>
<keyword evidence="1" id="KW-0175">Coiled coil</keyword>
<dbReference type="EMBL" id="JBJUIK010000007">
    <property type="protein sequence ID" value="KAL3522495.1"/>
    <property type="molecule type" value="Genomic_DNA"/>
</dbReference>
<proteinExistence type="predicted"/>
<name>A0ABD2ZWA8_9GENT</name>
<evidence type="ECO:0000313" key="4">
    <source>
        <dbReference type="Proteomes" id="UP001630127"/>
    </source>
</evidence>
<evidence type="ECO:0000313" key="3">
    <source>
        <dbReference type="EMBL" id="KAL3522495.1"/>
    </source>
</evidence>
<accession>A0ABD2ZWA8</accession>
<organism evidence="3 4">
    <name type="scientific">Cinchona calisaya</name>
    <dbReference type="NCBI Taxonomy" id="153742"/>
    <lineage>
        <taxon>Eukaryota</taxon>
        <taxon>Viridiplantae</taxon>
        <taxon>Streptophyta</taxon>
        <taxon>Embryophyta</taxon>
        <taxon>Tracheophyta</taxon>
        <taxon>Spermatophyta</taxon>
        <taxon>Magnoliopsida</taxon>
        <taxon>eudicotyledons</taxon>
        <taxon>Gunneridae</taxon>
        <taxon>Pentapetalae</taxon>
        <taxon>asterids</taxon>
        <taxon>lamiids</taxon>
        <taxon>Gentianales</taxon>
        <taxon>Rubiaceae</taxon>
        <taxon>Cinchonoideae</taxon>
        <taxon>Cinchoneae</taxon>
        <taxon>Cinchona</taxon>
    </lineage>
</organism>
<comment type="caution">
    <text evidence="3">The sequence shown here is derived from an EMBL/GenBank/DDBJ whole genome shotgun (WGS) entry which is preliminary data.</text>
</comment>